<proteinExistence type="predicted"/>
<protein>
    <recommendedName>
        <fullName evidence="4">DUF2059 domain-containing protein</fullName>
    </recommendedName>
</protein>
<feature type="chain" id="PRO_5046852441" description="DUF2059 domain-containing protein" evidence="1">
    <location>
        <begin position="21"/>
        <end position="162"/>
    </location>
</feature>
<keyword evidence="1" id="KW-0732">Signal</keyword>
<evidence type="ECO:0000256" key="1">
    <source>
        <dbReference type="SAM" id="SignalP"/>
    </source>
</evidence>
<organism evidence="2 3">
    <name type="scientific">Agarivorans gilvus</name>
    <dbReference type="NCBI Taxonomy" id="680279"/>
    <lineage>
        <taxon>Bacteria</taxon>
        <taxon>Pseudomonadati</taxon>
        <taxon>Pseudomonadota</taxon>
        <taxon>Gammaproteobacteria</taxon>
        <taxon>Alteromonadales</taxon>
        <taxon>Alteromonadaceae</taxon>
        <taxon>Agarivorans</taxon>
    </lineage>
</organism>
<name>A0ABQ1I6S4_9ALTE</name>
<dbReference type="EMBL" id="BMDY01000060">
    <property type="protein sequence ID" value="GGB22241.1"/>
    <property type="molecule type" value="Genomic_DNA"/>
</dbReference>
<evidence type="ECO:0008006" key="4">
    <source>
        <dbReference type="Google" id="ProtNLM"/>
    </source>
</evidence>
<keyword evidence="3" id="KW-1185">Reference proteome</keyword>
<gene>
    <name evidence="2" type="ORF">GCM10007414_39530</name>
</gene>
<evidence type="ECO:0000313" key="3">
    <source>
        <dbReference type="Proteomes" id="UP000651977"/>
    </source>
</evidence>
<accession>A0ABQ1I6S4</accession>
<feature type="signal peptide" evidence="1">
    <location>
        <begin position="1"/>
        <end position="20"/>
    </location>
</feature>
<dbReference type="RefSeq" id="WP_055733292.1">
    <property type="nucleotide sequence ID" value="NZ_BMDY01000060.1"/>
</dbReference>
<evidence type="ECO:0000313" key="2">
    <source>
        <dbReference type="EMBL" id="GGB22241.1"/>
    </source>
</evidence>
<comment type="caution">
    <text evidence="2">The sequence shown here is derived from an EMBL/GenBank/DDBJ whole genome shotgun (WGS) entry which is preliminary data.</text>
</comment>
<sequence length="162" mass="18325">MTKKSLMALVLLVTSLQVFATTTVNDINLNWLNRNYFELKQDIKSSNFKTIVPIANTLGLIWLKRDGATAGEVSPLIASLLIKQPNIMLSILSQYPEEYQKWLEELQSSLLTDFSGGEEEALEETRLELIQSMEMINEAHSLKPFADQLANKLKLLSVRVID</sequence>
<reference evidence="3" key="1">
    <citation type="journal article" date="2019" name="Int. J. Syst. Evol. Microbiol.">
        <title>The Global Catalogue of Microorganisms (GCM) 10K type strain sequencing project: providing services to taxonomists for standard genome sequencing and annotation.</title>
        <authorList>
            <consortium name="The Broad Institute Genomics Platform"/>
            <consortium name="The Broad Institute Genome Sequencing Center for Infectious Disease"/>
            <person name="Wu L."/>
            <person name="Ma J."/>
        </authorList>
    </citation>
    <scope>NUCLEOTIDE SEQUENCE [LARGE SCALE GENOMIC DNA]</scope>
    <source>
        <strain evidence="3">CGMCC 1.10131</strain>
    </source>
</reference>
<dbReference type="Proteomes" id="UP000651977">
    <property type="component" value="Unassembled WGS sequence"/>
</dbReference>